<evidence type="ECO:0000256" key="1">
    <source>
        <dbReference type="ARBA" id="ARBA00004429"/>
    </source>
</evidence>
<evidence type="ECO:0000259" key="10">
    <source>
        <dbReference type="Pfam" id="PF04290"/>
    </source>
</evidence>
<evidence type="ECO:0000256" key="6">
    <source>
        <dbReference type="ARBA" id="ARBA00022989"/>
    </source>
</evidence>
<evidence type="ECO:0000256" key="2">
    <source>
        <dbReference type="ARBA" id="ARBA00022448"/>
    </source>
</evidence>
<keyword evidence="2 9" id="KW-0813">Transport</keyword>
<organism evidence="11 12">
    <name type="scientific">Pseudorhizobium tarimense</name>
    <dbReference type="NCBI Taxonomy" id="1079109"/>
    <lineage>
        <taxon>Bacteria</taxon>
        <taxon>Pseudomonadati</taxon>
        <taxon>Pseudomonadota</taxon>
        <taxon>Alphaproteobacteria</taxon>
        <taxon>Hyphomicrobiales</taxon>
        <taxon>Rhizobiaceae</taxon>
        <taxon>Rhizobium/Agrobacterium group</taxon>
        <taxon>Pseudorhizobium</taxon>
    </lineage>
</organism>
<keyword evidence="6 9" id="KW-1133">Transmembrane helix</keyword>
<keyword evidence="5 9" id="KW-0812">Transmembrane</keyword>
<comment type="subcellular location">
    <subcellularLocation>
        <location evidence="1 9">Cell inner membrane</location>
        <topology evidence="1 9">Multi-pass membrane protein</topology>
    </subcellularLocation>
</comment>
<keyword evidence="4 9" id="KW-0997">Cell inner membrane</keyword>
<dbReference type="Pfam" id="PF04290">
    <property type="entry name" value="DctQ"/>
    <property type="match status" value="1"/>
</dbReference>
<dbReference type="InterPro" id="IPR007387">
    <property type="entry name" value="TRAP_DctQ"/>
</dbReference>
<feature type="transmembrane region" description="Helical" evidence="9">
    <location>
        <begin position="73"/>
        <end position="94"/>
    </location>
</feature>
<gene>
    <name evidence="11" type="ORF">ABID21_002520</name>
</gene>
<comment type="function">
    <text evidence="9">Part of the tripartite ATP-independent periplasmic (TRAP) transport system.</text>
</comment>
<evidence type="ECO:0000313" key="11">
    <source>
        <dbReference type="EMBL" id="MET3586402.1"/>
    </source>
</evidence>
<evidence type="ECO:0000256" key="4">
    <source>
        <dbReference type="ARBA" id="ARBA00022519"/>
    </source>
</evidence>
<proteinExistence type="inferred from homology"/>
<keyword evidence="12" id="KW-1185">Reference proteome</keyword>
<comment type="caution">
    <text evidence="11">The sequence shown here is derived from an EMBL/GenBank/DDBJ whole genome shotgun (WGS) entry which is preliminary data.</text>
</comment>
<name>A0ABV2H868_9HYPH</name>
<comment type="caution">
    <text evidence="9">Lacks conserved residue(s) required for the propagation of feature annotation.</text>
</comment>
<keyword evidence="3" id="KW-1003">Cell membrane</keyword>
<keyword evidence="7 9" id="KW-0472">Membrane</keyword>
<evidence type="ECO:0000313" key="12">
    <source>
        <dbReference type="Proteomes" id="UP001549031"/>
    </source>
</evidence>
<dbReference type="RefSeq" id="WP_247244459.1">
    <property type="nucleotide sequence ID" value="NZ_JALJRA010000009.1"/>
</dbReference>
<dbReference type="Proteomes" id="UP001549031">
    <property type="component" value="Unassembled WGS sequence"/>
</dbReference>
<dbReference type="InterPro" id="IPR055348">
    <property type="entry name" value="DctQ"/>
</dbReference>
<feature type="transmembrane region" description="Helical" evidence="9">
    <location>
        <begin position="114"/>
        <end position="136"/>
    </location>
</feature>
<protein>
    <recommendedName>
        <fullName evidence="9">TRAP transporter small permease protein</fullName>
    </recommendedName>
</protein>
<dbReference type="EMBL" id="JBEPLJ010000009">
    <property type="protein sequence ID" value="MET3586402.1"/>
    <property type="molecule type" value="Genomic_DNA"/>
</dbReference>
<feature type="transmembrane region" description="Helical" evidence="9">
    <location>
        <begin position="35"/>
        <end position="53"/>
    </location>
</feature>
<evidence type="ECO:0000256" key="8">
    <source>
        <dbReference type="ARBA" id="ARBA00038436"/>
    </source>
</evidence>
<accession>A0ABV2H868</accession>
<feature type="domain" description="Tripartite ATP-independent periplasmic transporters DctQ component" evidence="10">
    <location>
        <begin position="12"/>
        <end position="140"/>
    </location>
</feature>
<evidence type="ECO:0000256" key="5">
    <source>
        <dbReference type="ARBA" id="ARBA00022692"/>
    </source>
</evidence>
<comment type="similarity">
    <text evidence="8 9">Belongs to the TRAP transporter small permease family.</text>
</comment>
<evidence type="ECO:0000256" key="9">
    <source>
        <dbReference type="RuleBase" id="RU369079"/>
    </source>
</evidence>
<dbReference type="PANTHER" id="PTHR35011:SF2">
    <property type="entry name" value="2,3-DIKETO-L-GULONATE TRAP TRANSPORTER SMALL PERMEASE PROTEIN YIAM"/>
    <property type="match status" value="1"/>
</dbReference>
<sequence length="152" mass="16097">MAIAIGFLALVAILVVVQVIARNGFDVGLPWADELARFGGVALVFLSIPLLALRGQHVAVDLVPQLIGGRTQAALAIIAEIGILLFCAISLYGMHSYLSRAGKFSTPAMGMSNWLFYAPATIGLALFACVAVLRLAHLIRTFGPTSRFDGQS</sequence>
<reference evidence="11 12" key="1">
    <citation type="submission" date="2024-06" db="EMBL/GenBank/DDBJ databases">
        <title>Genomic Encyclopedia of Type Strains, Phase IV (KMG-IV): sequencing the most valuable type-strain genomes for metagenomic binning, comparative biology and taxonomic classification.</title>
        <authorList>
            <person name="Goeker M."/>
        </authorList>
    </citation>
    <scope>NUCLEOTIDE SEQUENCE [LARGE SCALE GENOMIC DNA]</scope>
    <source>
        <strain evidence="11 12">DSM 105042</strain>
    </source>
</reference>
<dbReference type="PANTHER" id="PTHR35011">
    <property type="entry name" value="2,3-DIKETO-L-GULONATE TRAP TRANSPORTER SMALL PERMEASE PROTEIN YIAM"/>
    <property type="match status" value="1"/>
</dbReference>
<comment type="subunit">
    <text evidence="9">The complex comprises the extracytoplasmic solute receptor protein and the two transmembrane proteins.</text>
</comment>
<evidence type="ECO:0000256" key="7">
    <source>
        <dbReference type="ARBA" id="ARBA00023136"/>
    </source>
</evidence>
<evidence type="ECO:0000256" key="3">
    <source>
        <dbReference type="ARBA" id="ARBA00022475"/>
    </source>
</evidence>